<protein>
    <submittedName>
        <fullName evidence="2">Uncharacterized protein</fullName>
    </submittedName>
</protein>
<dbReference type="AlphaFoldDB" id="A0AAP0IX53"/>
<evidence type="ECO:0000256" key="1">
    <source>
        <dbReference type="SAM" id="Phobius"/>
    </source>
</evidence>
<keyword evidence="1" id="KW-0812">Transmembrane</keyword>
<reference evidence="2 3" key="1">
    <citation type="submission" date="2024-01" db="EMBL/GenBank/DDBJ databases">
        <title>Genome assemblies of Stephania.</title>
        <authorList>
            <person name="Yang L."/>
        </authorList>
    </citation>
    <scope>NUCLEOTIDE SEQUENCE [LARGE SCALE GENOMIC DNA]</scope>
    <source>
        <strain evidence="2">QJT</strain>
        <tissue evidence="2">Leaf</tissue>
    </source>
</reference>
<keyword evidence="3" id="KW-1185">Reference proteome</keyword>
<dbReference type="Proteomes" id="UP001417504">
    <property type="component" value="Unassembled WGS sequence"/>
</dbReference>
<accession>A0AAP0IX53</accession>
<feature type="transmembrane region" description="Helical" evidence="1">
    <location>
        <begin position="20"/>
        <end position="41"/>
    </location>
</feature>
<evidence type="ECO:0000313" key="2">
    <source>
        <dbReference type="EMBL" id="KAK9122820.1"/>
    </source>
</evidence>
<sequence length="135" mass="14614">MSNSLSGRGTIFMDLKTTQIILPPVAVFFILITLLSTLHHVSSSAPDLDTAVALDSLNDVSAMPELLYCTVGLGAVWGAFAKRIEGSVSAEVAKLLAIREGVQLVVSTNWQLAEPLTVREGVLIYRRRRGWVFGS</sequence>
<evidence type="ECO:0000313" key="3">
    <source>
        <dbReference type="Proteomes" id="UP001417504"/>
    </source>
</evidence>
<proteinExistence type="predicted"/>
<gene>
    <name evidence="2" type="ORF">Sjap_012422</name>
</gene>
<keyword evidence="1" id="KW-0472">Membrane</keyword>
<organism evidence="2 3">
    <name type="scientific">Stephania japonica</name>
    <dbReference type="NCBI Taxonomy" id="461633"/>
    <lineage>
        <taxon>Eukaryota</taxon>
        <taxon>Viridiplantae</taxon>
        <taxon>Streptophyta</taxon>
        <taxon>Embryophyta</taxon>
        <taxon>Tracheophyta</taxon>
        <taxon>Spermatophyta</taxon>
        <taxon>Magnoliopsida</taxon>
        <taxon>Ranunculales</taxon>
        <taxon>Menispermaceae</taxon>
        <taxon>Menispermoideae</taxon>
        <taxon>Cissampelideae</taxon>
        <taxon>Stephania</taxon>
    </lineage>
</organism>
<comment type="caution">
    <text evidence="2">The sequence shown here is derived from an EMBL/GenBank/DDBJ whole genome shotgun (WGS) entry which is preliminary data.</text>
</comment>
<name>A0AAP0IX53_9MAGN</name>
<keyword evidence="1" id="KW-1133">Transmembrane helix</keyword>
<dbReference type="EMBL" id="JBBNAE010000005">
    <property type="protein sequence ID" value="KAK9122820.1"/>
    <property type="molecule type" value="Genomic_DNA"/>
</dbReference>
<feature type="transmembrane region" description="Helical" evidence="1">
    <location>
        <begin position="61"/>
        <end position="80"/>
    </location>
</feature>